<dbReference type="Gene3D" id="1.10.10.10">
    <property type="entry name" value="Winged helix-like DNA-binding domain superfamily/Winged helix DNA-binding domain"/>
    <property type="match status" value="1"/>
</dbReference>
<gene>
    <name evidence="10" type="ORF">ACFP1Z_19760</name>
</gene>
<dbReference type="EMBL" id="JBHSPB010000011">
    <property type="protein sequence ID" value="MFC5722407.1"/>
    <property type="molecule type" value="Genomic_DNA"/>
</dbReference>
<evidence type="ECO:0000256" key="4">
    <source>
        <dbReference type="ARBA" id="ARBA00023125"/>
    </source>
</evidence>
<keyword evidence="3" id="KW-0805">Transcription regulation</keyword>
<keyword evidence="1 6" id="KW-0597">Phosphoprotein</keyword>
<dbReference type="InterPro" id="IPR016032">
    <property type="entry name" value="Sig_transdc_resp-reg_C-effctor"/>
</dbReference>
<evidence type="ECO:0000256" key="6">
    <source>
        <dbReference type="PROSITE-ProRule" id="PRU00169"/>
    </source>
</evidence>
<dbReference type="PANTHER" id="PTHR48111:SF21">
    <property type="entry name" value="DNA-BINDING DUAL MASTER TRANSCRIPTIONAL REGULATOR RPAA"/>
    <property type="match status" value="1"/>
</dbReference>
<keyword evidence="4 7" id="KW-0238">DNA-binding</keyword>
<keyword evidence="5" id="KW-0804">Transcription</keyword>
<dbReference type="InterPro" id="IPR001789">
    <property type="entry name" value="Sig_transdc_resp-reg_receiver"/>
</dbReference>
<dbReference type="SMART" id="SM00862">
    <property type="entry name" value="Trans_reg_C"/>
    <property type="match status" value="1"/>
</dbReference>
<accession>A0ABW0Z3M2</accession>
<feature type="DNA-binding region" description="OmpR/PhoB-type" evidence="7">
    <location>
        <begin position="151"/>
        <end position="245"/>
    </location>
</feature>
<dbReference type="Gene3D" id="3.40.50.2300">
    <property type="match status" value="1"/>
</dbReference>
<dbReference type="CDD" id="cd00383">
    <property type="entry name" value="trans_reg_C"/>
    <property type="match status" value="1"/>
</dbReference>
<dbReference type="Gene3D" id="6.10.250.690">
    <property type="match status" value="1"/>
</dbReference>
<dbReference type="InterPro" id="IPR011006">
    <property type="entry name" value="CheY-like_superfamily"/>
</dbReference>
<evidence type="ECO:0000256" key="7">
    <source>
        <dbReference type="PROSITE-ProRule" id="PRU01091"/>
    </source>
</evidence>
<evidence type="ECO:0000256" key="2">
    <source>
        <dbReference type="ARBA" id="ARBA00023012"/>
    </source>
</evidence>
<dbReference type="Pfam" id="PF00486">
    <property type="entry name" value="Trans_reg_C"/>
    <property type="match status" value="1"/>
</dbReference>
<name>A0ABW0Z3M2_9ACTN</name>
<dbReference type="Proteomes" id="UP001596083">
    <property type="component" value="Unassembled WGS sequence"/>
</dbReference>
<evidence type="ECO:0000256" key="5">
    <source>
        <dbReference type="ARBA" id="ARBA00023163"/>
    </source>
</evidence>
<dbReference type="SUPFAM" id="SSF46894">
    <property type="entry name" value="C-terminal effector domain of the bipartite response regulators"/>
    <property type="match status" value="1"/>
</dbReference>
<feature type="domain" description="Response regulatory" evidence="8">
    <location>
        <begin position="14"/>
        <end position="127"/>
    </location>
</feature>
<evidence type="ECO:0000259" key="9">
    <source>
        <dbReference type="PROSITE" id="PS51755"/>
    </source>
</evidence>
<dbReference type="SUPFAM" id="SSF52172">
    <property type="entry name" value="CheY-like"/>
    <property type="match status" value="1"/>
</dbReference>
<dbReference type="CDD" id="cd17574">
    <property type="entry name" value="REC_OmpR"/>
    <property type="match status" value="1"/>
</dbReference>
<feature type="domain" description="OmpR/PhoB-type" evidence="9">
    <location>
        <begin position="151"/>
        <end position="245"/>
    </location>
</feature>
<dbReference type="PANTHER" id="PTHR48111">
    <property type="entry name" value="REGULATOR OF RPOS"/>
    <property type="match status" value="1"/>
</dbReference>
<evidence type="ECO:0000313" key="10">
    <source>
        <dbReference type="EMBL" id="MFC5722407.1"/>
    </source>
</evidence>
<evidence type="ECO:0000256" key="3">
    <source>
        <dbReference type="ARBA" id="ARBA00023015"/>
    </source>
</evidence>
<keyword evidence="11" id="KW-1185">Reference proteome</keyword>
<keyword evidence="2" id="KW-0902">Two-component regulatory system</keyword>
<dbReference type="SMART" id="SM00448">
    <property type="entry name" value="REC"/>
    <property type="match status" value="1"/>
</dbReference>
<evidence type="ECO:0000313" key="11">
    <source>
        <dbReference type="Proteomes" id="UP001596083"/>
    </source>
</evidence>
<dbReference type="PROSITE" id="PS51755">
    <property type="entry name" value="OMPR_PHOB"/>
    <property type="match status" value="1"/>
</dbReference>
<evidence type="ECO:0000259" key="8">
    <source>
        <dbReference type="PROSITE" id="PS50110"/>
    </source>
</evidence>
<protein>
    <submittedName>
        <fullName evidence="10">Response regulator</fullName>
    </submittedName>
</protein>
<dbReference type="Pfam" id="PF00072">
    <property type="entry name" value="Response_reg"/>
    <property type="match status" value="1"/>
</dbReference>
<dbReference type="RefSeq" id="WP_390317846.1">
    <property type="nucleotide sequence ID" value="NZ_JBHSPB010000011.1"/>
</dbReference>
<reference evidence="11" key="1">
    <citation type="journal article" date="2019" name="Int. J. Syst. Evol. Microbiol.">
        <title>The Global Catalogue of Microorganisms (GCM) 10K type strain sequencing project: providing services to taxonomists for standard genome sequencing and annotation.</title>
        <authorList>
            <consortium name="The Broad Institute Genomics Platform"/>
            <consortium name="The Broad Institute Genome Sequencing Center for Infectious Disease"/>
            <person name="Wu L."/>
            <person name="Ma J."/>
        </authorList>
    </citation>
    <scope>NUCLEOTIDE SEQUENCE [LARGE SCALE GENOMIC DNA]</scope>
    <source>
        <strain evidence="11">CGMCC 4.7304</strain>
    </source>
</reference>
<dbReference type="InterPro" id="IPR001867">
    <property type="entry name" value="OmpR/PhoB-type_DNA-bd"/>
</dbReference>
<organism evidence="10 11">
    <name type="scientific">Streptomyces gamaensis</name>
    <dbReference type="NCBI Taxonomy" id="1763542"/>
    <lineage>
        <taxon>Bacteria</taxon>
        <taxon>Bacillati</taxon>
        <taxon>Actinomycetota</taxon>
        <taxon>Actinomycetes</taxon>
        <taxon>Kitasatosporales</taxon>
        <taxon>Streptomycetaceae</taxon>
        <taxon>Streptomyces</taxon>
    </lineage>
</organism>
<sequence>MSTPPPPAPDTDPRVLVVEDDDVIREATAVSLNRLGFDVTAVADGASALARFKAEPPDAVVTDVMLPELDGVSLTRSIREHSTVPVLMISARGDDIDVIAGLEAGADDYVTKPFRSNVLAARLRALMRRAALHPPQDAAPAPEPAAAAPPRDVRRVGDLELDAGSMDVRVNGQLTPITPTELRLLLELTSVPGTVLSRETLLREVWDYAWGGDTRVVDVHIQRLRAKIGPERIVTVRGFGYKIVG</sequence>
<dbReference type="InterPro" id="IPR036388">
    <property type="entry name" value="WH-like_DNA-bd_sf"/>
</dbReference>
<dbReference type="InterPro" id="IPR039420">
    <property type="entry name" value="WalR-like"/>
</dbReference>
<evidence type="ECO:0000256" key="1">
    <source>
        <dbReference type="ARBA" id="ARBA00022553"/>
    </source>
</evidence>
<proteinExistence type="predicted"/>
<dbReference type="PROSITE" id="PS50110">
    <property type="entry name" value="RESPONSE_REGULATORY"/>
    <property type="match status" value="1"/>
</dbReference>
<comment type="caution">
    <text evidence="10">The sequence shown here is derived from an EMBL/GenBank/DDBJ whole genome shotgun (WGS) entry which is preliminary data.</text>
</comment>
<feature type="modified residue" description="4-aspartylphosphate" evidence="6">
    <location>
        <position position="63"/>
    </location>
</feature>